<reference evidence="2" key="1">
    <citation type="journal article" date="2020" name="Stud. Mycol.">
        <title>101 Dothideomycetes genomes: a test case for predicting lifestyles and emergence of pathogens.</title>
        <authorList>
            <person name="Haridas S."/>
            <person name="Albert R."/>
            <person name="Binder M."/>
            <person name="Bloem J."/>
            <person name="Labutti K."/>
            <person name="Salamov A."/>
            <person name="Andreopoulos B."/>
            <person name="Baker S."/>
            <person name="Barry K."/>
            <person name="Bills G."/>
            <person name="Bluhm B."/>
            <person name="Cannon C."/>
            <person name="Castanera R."/>
            <person name="Culley D."/>
            <person name="Daum C."/>
            <person name="Ezra D."/>
            <person name="Gonzalez J."/>
            <person name="Henrissat B."/>
            <person name="Kuo A."/>
            <person name="Liang C."/>
            <person name="Lipzen A."/>
            <person name="Lutzoni F."/>
            <person name="Magnuson J."/>
            <person name="Mondo S."/>
            <person name="Nolan M."/>
            <person name="Ohm R."/>
            <person name="Pangilinan J."/>
            <person name="Park H.-J."/>
            <person name="Ramirez L."/>
            <person name="Alfaro M."/>
            <person name="Sun H."/>
            <person name="Tritt A."/>
            <person name="Yoshinaga Y."/>
            <person name="Zwiers L.-H."/>
            <person name="Turgeon B."/>
            <person name="Goodwin S."/>
            <person name="Spatafora J."/>
            <person name="Crous P."/>
            <person name="Grigoriev I."/>
        </authorList>
    </citation>
    <scope>NUCLEOTIDE SEQUENCE</scope>
    <source>
        <strain evidence="2">CBS 260.36</strain>
    </source>
</reference>
<sequence length="94" mass="10459">MHSSAIFVGLSRLTSALHNAVSIREWCACRIYLLLADLRSVNVAMFVGEDVAVDSKSSQIAGCAGLRKDEWNSWHKLQPAEHQSDCDKNRSRLS</sequence>
<keyword evidence="3" id="KW-1185">Reference proteome</keyword>
<accession>A0A9P4MIG8</accession>
<keyword evidence="1" id="KW-0732">Signal</keyword>
<organism evidence="2 3">
    <name type="scientific">Myriangium duriaei CBS 260.36</name>
    <dbReference type="NCBI Taxonomy" id="1168546"/>
    <lineage>
        <taxon>Eukaryota</taxon>
        <taxon>Fungi</taxon>
        <taxon>Dikarya</taxon>
        <taxon>Ascomycota</taxon>
        <taxon>Pezizomycotina</taxon>
        <taxon>Dothideomycetes</taxon>
        <taxon>Dothideomycetidae</taxon>
        <taxon>Myriangiales</taxon>
        <taxon>Myriangiaceae</taxon>
        <taxon>Myriangium</taxon>
    </lineage>
</organism>
<protein>
    <recommendedName>
        <fullName evidence="4">Secreted protein</fullName>
    </recommendedName>
</protein>
<comment type="caution">
    <text evidence="2">The sequence shown here is derived from an EMBL/GenBank/DDBJ whole genome shotgun (WGS) entry which is preliminary data.</text>
</comment>
<feature type="chain" id="PRO_5040485080" description="Secreted protein" evidence="1">
    <location>
        <begin position="17"/>
        <end position="94"/>
    </location>
</feature>
<proteinExistence type="predicted"/>
<dbReference type="AlphaFoldDB" id="A0A9P4MIG8"/>
<evidence type="ECO:0008006" key="4">
    <source>
        <dbReference type="Google" id="ProtNLM"/>
    </source>
</evidence>
<feature type="signal peptide" evidence="1">
    <location>
        <begin position="1"/>
        <end position="16"/>
    </location>
</feature>
<dbReference type="Proteomes" id="UP000799439">
    <property type="component" value="Unassembled WGS sequence"/>
</dbReference>
<gene>
    <name evidence="2" type="ORF">K461DRAFT_125757</name>
</gene>
<evidence type="ECO:0000256" key="1">
    <source>
        <dbReference type="SAM" id="SignalP"/>
    </source>
</evidence>
<dbReference type="EMBL" id="ML996084">
    <property type="protein sequence ID" value="KAF2154272.1"/>
    <property type="molecule type" value="Genomic_DNA"/>
</dbReference>
<evidence type="ECO:0000313" key="3">
    <source>
        <dbReference type="Proteomes" id="UP000799439"/>
    </source>
</evidence>
<evidence type="ECO:0000313" key="2">
    <source>
        <dbReference type="EMBL" id="KAF2154272.1"/>
    </source>
</evidence>
<name>A0A9P4MIG8_9PEZI</name>